<dbReference type="EMBL" id="MFBS01000005">
    <property type="protein sequence ID" value="OGE10917.1"/>
    <property type="molecule type" value="Genomic_DNA"/>
</dbReference>
<keyword evidence="3" id="KW-0732">Signal</keyword>
<reference evidence="4 5" key="1">
    <citation type="journal article" date="2016" name="Nat. Commun.">
        <title>Thousands of microbial genomes shed light on interconnected biogeochemical processes in an aquifer system.</title>
        <authorList>
            <person name="Anantharaman K."/>
            <person name="Brown C.T."/>
            <person name="Hug L.A."/>
            <person name="Sharon I."/>
            <person name="Castelle C.J."/>
            <person name="Probst A.J."/>
            <person name="Thomas B.C."/>
            <person name="Singh A."/>
            <person name="Wilkins M.J."/>
            <person name="Karaoz U."/>
            <person name="Brodie E.L."/>
            <person name="Williams K.H."/>
            <person name="Hubbard S.S."/>
            <person name="Banfield J.F."/>
        </authorList>
    </citation>
    <scope>NUCLEOTIDE SEQUENCE [LARGE SCALE GENOMIC DNA]</scope>
</reference>
<evidence type="ECO:0000313" key="4">
    <source>
        <dbReference type="EMBL" id="OGE10917.1"/>
    </source>
</evidence>
<comment type="caution">
    <text evidence="4">The sequence shown here is derived from an EMBL/GenBank/DDBJ whole genome shotgun (WGS) entry which is preliminary data.</text>
</comment>
<keyword evidence="2" id="KW-1133">Transmembrane helix</keyword>
<evidence type="ECO:0000256" key="3">
    <source>
        <dbReference type="SAM" id="SignalP"/>
    </source>
</evidence>
<feature type="signal peptide" evidence="3">
    <location>
        <begin position="1"/>
        <end position="24"/>
    </location>
</feature>
<gene>
    <name evidence="4" type="ORF">A3A60_03630</name>
</gene>
<evidence type="ECO:0000313" key="5">
    <source>
        <dbReference type="Proteomes" id="UP000179227"/>
    </source>
</evidence>
<evidence type="ECO:0008006" key="6">
    <source>
        <dbReference type="Google" id="ProtNLM"/>
    </source>
</evidence>
<feature type="chain" id="PRO_5009518854" description="DUF4399 domain-containing protein" evidence="3">
    <location>
        <begin position="25"/>
        <end position="195"/>
    </location>
</feature>
<feature type="compositionally biased region" description="Basic residues" evidence="1">
    <location>
        <begin position="184"/>
        <end position="195"/>
    </location>
</feature>
<keyword evidence="2" id="KW-0812">Transmembrane</keyword>
<organism evidence="4 5">
    <name type="scientific">Candidatus Curtissbacteria bacterium RIFCSPLOWO2_01_FULL_42_26</name>
    <dbReference type="NCBI Taxonomy" id="1797729"/>
    <lineage>
        <taxon>Bacteria</taxon>
        <taxon>Candidatus Curtissiibacteriota</taxon>
    </lineage>
</organism>
<proteinExistence type="predicted"/>
<name>A0A1F5I3E1_9BACT</name>
<dbReference type="Proteomes" id="UP000179227">
    <property type="component" value="Unassembled WGS sequence"/>
</dbReference>
<evidence type="ECO:0000256" key="2">
    <source>
        <dbReference type="SAM" id="Phobius"/>
    </source>
</evidence>
<protein>
    <recommendedName>
        <fullName evidence="6">DUF4399 domain-containing protein</fullName>
    </recommendedName>
</protein>
<keyword evidence="2" id="KW-0472">Membrane</keyword>
<evidence type="ECO:0000256" key="1">
    <source>
        <dbReference type="SAM" id="MobiDB-lite"/>
    </source>
</evidence>
<dbReference type="AlphaFoldDB" id="A0A1F5I3E1"/>
<feature type="transmembrane region" description="Helical" evidence="2">
    <location>
        <begin position="151"/>
        <end position="169"/>
    </location>
</feature>
<feature type="region of interest" description="Disordered" evidence="1">
    <location>
        <begin position="172"/>
        <end position="195"/>
    </location>
</feature>
<accession>A0A1F5I3E1</accession>
<sequence>MNKILRYAVTATIAYFAIFTPVFAQDNLPKFEIITPGDGQTIYGNKVPVLFSVENFQLVDYAQNPKQAAGQGHIHIWLDDPNATAQSATKVTQDTHTFPDVSYGNHTLRAELVTNDHKSLVPPQIITVNFKSEQIPSAAQESQTSGFDKKTATVILVVVALVIIAAWWYTKDEDDEEKPEKASRPKKKNKRKTKK</sequence>